<name>E6QLR9_9ZZZZ</name>
<reference evidence="1" key="1">
    <citation type="submission" date="2009-10" db="EMBL/GenBank/DDBJ databases">
        <title>Diversity of trophic interactions inside an arsenic-rich microbial ecosystem.</title>
        <authorList>
            <person name="Bertin P.N."/>
            <person name="Heinrich-Salmeron A."/>
            <person name="Pelletier E."/>
            <person name="Goulhen-Chollet F."/>
            <person name="Arsene-Ploetze F."/>
            <person name="Gallien S."/>
            <person name="Calteau A."/>
            <person name="Vallenet D."/>
            <person name="Casiot C."/>
            <person name="Chane-Woon-Ming B."/>
            <person name="Giloteaux L."/>
            <person name="Barakat M."/>
            <person name="Bonnefoy V."/>
            <person name="Bruneel O."/>
            <person name="Chandler M."/>
            <person name="Cleiss J."/>
            <person name="Duran R."/>
            <person name="Elbaz-Poulichet F."/>
            <person name="Fonknechten N."/>
            <person name="Lauga B."/>
            <person name="Mornico D."/>
            <person name="Ortet P."/>
            <person name="Schaeffer C."/>
            <person name="Siguier P."/>
            <person name="Alexander Thil Smith A."/>
            <person name="Van Dorsselaer A."/>
            <person name="Weissenbach J."/>
            <person name="Medigue C."/>
            <person name="Le Paslier D."/>
        </authorList>
    </citation>
    <scope>NUCLEOTIDE SEQUENCE</scope>
</reference>
<comment type="caution">
    <text evidence="1">The sequence shown here is derived from an EMBL/GenBank/DDBJ whole genome shotgun (WGS) entry which is preliminary data.</text>
</comment>
<dbReference type="EMBL" id="CABQ01000191">
    <property type="protein sequence ID" value="CBI08190.1"/>
    <property type="molecule type" value="Genomic_DNA"/>
</dbReference>
<protein>
    <submittedName>
        <fullName evidence="1">Uncharacterized protein</fullName>
    </submittedName>
</protein>
<sequence length="55" mass="6086">MLTAGSHVFLDTGAYKAVPNDNGICGLNHGLTIWCHQEDRGWKYNGEKVVDVRVV</sequence>
<dbReference type="AlphaFoldDB" id="E6QLR9"/>
<evidence type="ECO:0000313" key="1">
    <source>
        <dbReference type="EMBL" id="CBI08190.1"/>
    </source>
</evidence>
<accession>E6QLR9</accession>
<gene>
    <name evidence="1" type="ORF">CARN6_1632</name>
</gene>
<organism evidence="1">
    <name type="scientific">mine drainage metagenome</name>
    <dbReference type="NCBI Taxonomy" id="410659"/>
    <lineage>
        <taxon>unclassified sequences</taxon>
        <taxon>metagenomes</taxon>
        <taxon>ecological metagenomes</taxon>
    </lineage>
</organism>
<proteinExistence type="predicted"/>